<evidence type="ECO:0000256" key="1">
    <source>
        <dbReference type="SAM" id="MobiDB-lite"/>
    </source>
</evidence>
<dbReference type="Proteomes" id="UP000238385">
    <property type="component" value="Unassembled WGS sequence"/>
</dbReference>
<dbReference type="PROSITE" id="PS51257">
    <property type="entry name" value="PROKAR_LIPOPROTEIN"/>
    <property type="match status" value="1"/>
</dbReference>
<gene>
    <name evidence="2" type="ORF">C7H08_00700</name>
</gene>
<comment type="caution">
    <text evidence="2">The sequence shown here is derived from an EMBL/GenBank/DDBJ whole genome shotgun (WGS) entry which is preliminary data.</text>
</comment>
<dbReference type="OrthoDB" id="6354562at2"/>
<keyword evidence="3" id="KW-1185">Reference proteome</keyword>
<proteinExistence type="predicted"/>
<evidence type="ECO:0000313" key="3">
    <source>
        <dbReference type="Proteomes" id="UP000238385"/>
    </source>
</evidence>
<dbReference type="EMBL" id="PXNN01000003">
    <property type="protein sequence ID" value="PSF10057.1"/>
    <property type="molecule type" value="Genomic_DNA"/>
</dbReference>
<evidence type="ECO:0000313" key="2">
    <source>
        <dbReference type="EMBL" id="PSF10057.1"/>
    </source>
</evidence>
<reference evidence="2 3" key="1">
    <citation type="submission" date="2018-03" db="EMBL/GenBank/DDBJ databases">
        <title>Marinobacter brunus sp. nov., a marine bacterium of Gamma-proteobacteria isolated from the surface seawater of the South China Sea.</title>
        <authorList>
            <person name="Cheng H."/>
            <person name="Wu Y.-H."/>
            <person name="Xamxidin M."/>
            <person name="Xu X.-W."/>
        </authorList>
    </citation>
    <scope>NUCLEOTIDE SEQUENCE [LARGE SCALE GENOMIC DNA]</scope>
    <source>
        <strain evidence="2 3">JCM 30472</strain>
    </source>
</reference>
<protein>
    <submittedName>
        <fullName evidence="2">Uncharacterized protein</fullName>
    </submittedName>
</protein>
<feature type="region of interest" description="Disordered" evidence="1">
    <location>
        <begin position="321"/>
        <end position="344"/>
    </location>
</feature>
<dbReference type="AlphaFoldDB" id="A0A2T1KIQ3"/>
<feature type="compositionally biased region" description="Polar residues" evidence="1">
    <location>
        <begin position="335"/>
        <end position="344"/>
    </location>
</feature>
<sequence>MRHSCLFVAVSLTLISLSGCRMESTGSSAFNPATNVDLTFSSFDLSNTDQAPTALSYTRFSDFYTGIQPIASESNETAKHLATVKEIRQHIDRFIGTQSAEKGNGNSYTKIRNPLDLINQVISVGRINNFDEGRRYIRDRISANQAGNYNTRSAGARIRFTDQAAAISQRPLNDTEWNYQTLDWRYLPEGPEGSDLTQKVYRTIQYVARTVSDDRQEEQPELISLLAGARFAAGEFVDDGYNRPEYATADFVSRSFGGIELRQEFIGDVQKDTLYIKSPDRQILDLSRYGEGEGESKTSPDCLRVEINYAMDQVRLYASDGEPARVPDTPDEADSSTSDNPANCINQSEDQAIAAWNVEYSEVRKF</sequence>
<accession>A0A2T1KIQ3</accession>
<name>A0A2T1KIQ3_9GAMM</name>
<organism evidence="2 3">
    <name type="scientific">Marinobacter halophilus</name>
    <dbReference type="NCBI Taxonomy" id="1323740"/>
    <lineage>
        <taxon>Bacteria</taxon>
        <taxon>Pseudomonadati</taxon>
        <taxon>Pseudomonadota</taxon>
        <taxon>Gammaproteobacteria</taxon>
        <taxon>Pseudomonadales</taxon>
        <taxon>Marinobacteraceae</taxon>
        <taxon>Marinobacter</taxon>
    </lineage>
</organism>